<dbReference type="Gene3D" id="1.20.1600.10">
    <property type="entry name" value="Outer membrane efflux proteins (OEP)"/>
    <property type="match status" value="1"/>
</dbReference>
<proteinExistence type="inferred from homology"/>
<evidence type="ECO:0000256" key="7">
    <source>
        <dbReference type="ARBA" id="ARBA00023237"/>
    </source>
</evidence>
<evidence type="ECO:0000256" key="8">
    <source>
        <dbReference type="SAM" id="MobiDB-lite"/>
    </source>
</evidence>
<protein>
    <submittedName>
        <fullName evidence="10">Alkaline protease secretion protein (Type I protein secretion outer membrane protein)</fullName>
    </submittedName>
</protein>
<keyword evidence="10" id="KW-0378">Hydrolase</keyword>
<dbReference type="Pfam" id="PF02321">
    <property type="entry name" value="OEP"/>
    <property type="match status" value="2"/>
</dbReference>
<feature type="signal peptide" evidence="9">
    <location>
        <begin position="1"/>
        <end position="27"/>
    </location>
</feature>
<evidence type="ECO:0000313" key="11">
    <source>
        <dbReference type="Proteomes" id="UP000001692"/>
    </source>
</evidence>
<sequence>MMRVVRAGTGVLATLAAACLLCAPAGAAAQAMTLLDAYHLALAQDPRYRSAVEEAAAGEQYRVIGRSFLLPQIQFTYNWARNRSDITRYAGPRLGDQTTTEFYRSYSGAVQLRQPLFNWDYWSRFRQGEAQSQASAALFDSRRQELALRVTTAFTEVLEAYDVIALAEAERDALQEQLKQNYRFFDKGEGTRTDIVETQARLDLAVAQVIEARDGLTAARKRLDAILGASPGGQDRLLATLSAGFRAQGPAPADIGYWTDAAIANNPELQSREHGVEAARQDIGRARAGHLPRVDLVASYGENKSETVNTLNTKYDTAYVGLQVAVPLFSGGAVSAQVSQAEANYRKAMAEFDGRRTEVTDEVRKQFDLALSSVVKVGAYEQAEQAARELLRATRLSIAAGMRVNLDLLNAQQQLHTARRNLARARYTNVVTRLRLLFAAGLLTEQDVRDASAQFSGQAAPGQPERSGQPERPERPARTAASRAPHVSAATKPFGEPRHGQH</sequence>
<dbReference type="GO" id="GO:1990281">
    <property type="term" value="C:efflux pump complex"/>
    <property type="evidence" value="ECO:0007669"/>
    <property type="project" value="TreeGrafter"/>
</dbReference>
<dbReference type="InterPro" id="IPR051906">
    <property type="entry name" value="TolC-like"/>
</dbReference>
<dbReference type="GO" id="GO:0006508">
    <property type="term" value="P:proteolysis"/>
    <property type="evidence" value="ECO:0007669"/>
    <property type="project" value="UniProtKB-KW"/>
</dbReference>
<dbReference type="GO" id="GO:0008233">
    <property type="term" value="F:peptidase activity"/>
    <property type="evidence" value="ECO:0007669"/>
    <property type="project" value="UniProtKB-KW"/>
</dbReference>
<dbReference type="PANTHER" id="PTHR30026">
    <property type="entry name" value="OUTER MEMBRANE PROTEIN TOLC"/>
    <property type="match status" value="1"/>
</dbReference>
<reference evidence="10 11" key="1">
    <citation type="journal article" date="2008" name="Genome Res.">
        <title>Genome sequence of the beta-rhizobium Cupriavidus taiwanensis and comparative genomics of rhizobia.</title>
        <authorList>
            <person name="Amadou C."/>
            <person name="Pascal G."/>
            <person name="Mangenot S."/>
            <person name="Glew M."/>
            <person name="Bontemps C."/>
            <person name="Capela D."/>
            <person name="Carrere S."/>
            <person name="Cruveiller S."/>
            <person name="Dossat C."/>
            <person name="Lajus A."/>
            <person name="Marchetti M."/>
            <person name="Poinsot V."/>
            <person name="Rouy Z."/>
            <person name="Servin B."/>
            <person name="Saad M."/>
            <person name="Schenowitz C."/>
            <person name="Barbe V."/>
            <person name="Batut J."/>
            <person name="Medigue C."/>
            <person name="Masson-Boivin C."/>
        </authorList>
    </citation>
    <scope>NUCLEOTIDE SEQUENCE [LARGE SCALE GENOMIC DNA]</scope>
    <source>
        <strain evidence="11">DSM 17343 / BCRC 17206 / CCUG 44338 / CIP 107171 / LMG 19424 / R1</strain>
    </source>
</reference>
<dbReference type="BioCyc" id="CTAI977880:RALTA_RS24845-MONOMER"/>
<evidence type="ECO:0000256" key="1">
    <source>
        <dbReference type="ARBA" id="ARBA00004442"/>
    </source>
</evidence>
<gene>
    <name evidence="10" type="primary">prtF</name>
    <name evidence="10" type="ordered locus">RALTA_B1929</name>
</gene>
<feature type="chain" id="PRO_5002798045" evidence="9">
    <location>
        <begin position="28"/>
        <end position="502"/>
    </location>
</feature>
<accession>B3RC84</accession>
<dbReference type="eggNOG" id="COG1538">
    <property type="taxonomic scope" value="Bacteria"/>
</dbReference>
<organism evidence="10 11">
    <name type="scientific">Cupriavidus taiwanensis (strain DSM 17343 / BCRC 17206 / CCUG 44338 / CIP 107171 / LMG 19424 / R1)</name>
    <name type="common">Ralstonia taiwanensis (strain LMG 19424)</name>
    <dbReference type="NCBI Taxonomy" id="977880"/>
    <lineage>
        <taxon>Bacteria</taxon>
        <taxon>Pseudomonadati</taxon>
        <taxon>Pseudomonadota</taxon>
        <taxon>Betaproteobacteria</taxon>
        <taxon>Burkholderiales</taxon>
        <taxon>Burkholderiaceae</taxon>
        <taxon>Cupriavidus</taxon>
    </lineage>
</organism>
<dbReference type="GO" id="GO:0015562">
    <property type="term" value="F:efflux transmembrane transporter activity"/>
    <property type="evidence" value="ECO:0007669"/>
    <property type="project" value="InterPro"/>
</dbReference>
<keyword evidence="5" id="KW-0812">Transmembrane</keyword>
<feature type="compositionally biased region" description="Basic and acidic residues" evidence="8">
    <location>
        <begin position="468"/>
        <end position="477"/>
    </location>
</feature>
<dbReference type="NCBIfam" id="TIGR01844">
    <property type="entry name" value="type_I_sec_TolC"/>
    <property type="match status" value="1"/>
</dbReference>
<evidence type="ECO:0000256" key="5">
    <source>
        <dbReference type="ARBA" id="ARBA00022692"/>
    </source>
</evidence>
<dbReference type="PANTHER" id="PTHR30026:SF20">
    <property type="entry name" value="OUTER MEMBRANE PROTEIN TOLC"/>
    <property type="match status" value="1"/>
</dbReference>
<evidence type="ECO:0000256" key="9">
    <source>
        <dbReference type="SAM" id="SignalP"/>
    </source>
</evidence>
<dbReference type="KEGG" id="cti:RALTA_B1929"/>
<dbReference type="GO" id="GO:0015288">
    <property type="term" value="F:porin activity"/>
    <property type="evidence" value="ECO:0007669"/>
    <property type="project" value="TreeGrafter"/>
</dbReference>
<evidence type="ECO:0000256" key="6">
    <source>
        <dbReference type="ARBA" id="ARBA00023136"/>
    </source>
</evidence>
<dbReference type="EMBL" id="CU633750">
    <property type="protein sequence ID" value="CAQ72509.1"/>
    <property type="molecule type" value="Genomic_DNA"/>
</dbReference>
<evidence type="ECO:0000313" key="10">
    <source>
        <dbReference type="EMBL" id="CAQ72509.1"/>
    </source>
</evidence>
<keyword evidence="4" id="KW-1134">Transmembrane beta strand</keyword>
<dbReference type="GO" id="GO:0009279">
    <property type="term" value="C:cell outer membrane"/>
    <property type="evidence" value="ECO:0007669"/>
    <property type="project" value="UniProtKB-SubCell"/>
</dbReference>
<dbReference type="InterPro" id="IPR003423">
    <property type="entry name" value="OMP_efflux"/>
</dbReference>
<keyword evidence="10" id="KW-0645">Protease</keyword>
<keyword evidence="7" id="KW-0998">Cell outer membrane</keyword>
<evidence type="ECO:0000256" key="4">
    <source>
        <dbReference type="ARBA" id="ARBA00022452"/>
    </source>
</evidence>
<dbReference type="Proteomes" id="UP000001692">
    <property type="component" value="Chromosome 2"/>
</dbReference>
<dbReference type="HOGENOM" id="CLU_012817_0_2_4"/>
<keyword evidence="11" id="KW-1185">Reference proteome</keyword>
<keyword evidence="6" id="KW-0472">Membrane</keyword>
<keyword evidence="9" id="KW-0732">Signal</keyword>
<comment type="subcellular location">
    <subcellularLocation>
        <location evidence="1">Cell outer membrane</location>
    </subcellularLocation>
</comment>
<dbReference type="AlphaFoldDB" id="B3RC84"/>
<feature type="region of interest" description="Disordered" evidence="8">
    <location>
        <begin position="453"/>
        <end position="502"/>
    </location>
</feature>
<dbReference type="InterPro" id="IPR010130">
    <property type="entry name" value="T1SS_OMP_TolC"/>
</dbReference>
<dbReference type="PROSITE" id="PS51257">
    <property type="entry name" value="PROKAR_LIPOPROTEIN"/>
    <property type="match status" value="1"/>
</dbReference>
<comment type="similarity">
    <text evidence="2">Belongs to the outer membrane factor (OMF) (TC 1.B.17) family.</text>
</comment>
<keyword evidence="3" id="KW-0813">Transport</keyword>
<evidence type="ECO:0000256" key="2">
    <source>
        <dbReference type="ARBA" id="ARBA00007613"/>
    </source>
</evidence>
<dbReference type="SUPFAM" id="SSF56954">
    <property type="entry name" value="Outer membrane efflux proteins (OEP)"/>
    <property type="match status" value="1"/>
</dbReference>
<name>B3RC84_CUPTR</name>
<evidence type="ECO:0000256" key="3">
    <source>
        <dbReference type="ARBA" id="ARBA00022448"/>
    </source>
</evidence>